<sequence length="414" mass="45291">MPVKLDSIPPPIVAPSTPRAWRWLLLLAVLLLFGLGLTLWLAGDTLTHQPGRFWLIALGAPFLIWCGLSLIRAVFYLGTCAVTDGWNGAREADLARKTRQGRRSQQVLAVSVHTALREVGAENGEAQLDALRNGNKALRVQPGWQVSEEGFRHSRLPYEQGESPEMLLRRVLRRVLADIAKVLEKLPEDQPLAQLLDINTSVPKEELNKLWLEVWSESCIRQTATPVEGSGLSAVDSWLDHRIHDQALLLVVASQVAPIDVEDTAEAAVGLLFGNRLTQSTLEPLAYLHRPEAEREPTPEGLLHATRQALDWVPVEASSIQNAWVAGADSLRTEAITSVLNEASVLAKHKQGVHDLGVFLGNPGCAAPWVAIAAAVESIRVEGEAHCIFSKNSDGDERLWCSVVMPPSANSENI</sequence>
<accession>A0A5E7Q9S2</accession>
<dbReference type="Proteomes" id="UP000349468">
    <property type="component" value="Unassembled WGS sequence"/>
</dbReference>
<feature type="transmembrane region" description="Helical" evidence="1">
    <location>
        <begin position="53"/>
        <end position="77"/>
    </location>
</feature>
<dbReference type="EMBL" id="CABVIK010000027">
    <property type="protein sequence ID" value="VVP58962.1"/>
    <property type="molecule type" value="Genomic_DNA"/>
</dbReference>
<evidence type="ECO:0000313" key="3">
    <source>
        <dbReference type="Proteomes" id="UP000349468"/>
    </source>
</evidence>
<evidence type="ECO:0000313" key="2">
    <source>
        <dbReference type="EMBL" id="VVP58962.1"/>
    </source>
</evidence>
<keyword evidence="1" id="KW-1133">Transmembrane helix</keyword>
<dbReference type="RefSeq" id="WP_224795561.1">
    <property type="nucleotide sequence ID" value="NZ_CABVIK010000027.1"/>
</dbReference>
<protein>
    <submittedName>
        <fullName evidence="2">Uncharacterized protein</fullName>
    </submittedName>
</protein>
<feature type="transmembrane region" description="Helical" evidence="1">
    <location>
        <begin position="20"/>
        <end position="41"/>
    </location>
</feature>
<keyword evidence="1" id="KW-0812">Transmembrane</keyword>
<proteinExistence type="predicted"/>
<organism evidence="2 3">
    <name type="scientific">Pseudomonas fluorescens</name>
    <dbReference type="NCBI Taxonomy" id="294"/>
    <lineage>
        <taxon>Bacteria</taxon>
        <taxon>Pseudomonadati</taxon>
        <taxon>Pseudomonadota</taxon>
        <taxon>Gammaproteobacteria</taxon>
        <taxon>Pseudomonadales</taxon>
        <taxon>Pseudomonadaceae</taxon>
        <taxon>Pseudomonas</taxon>
    </lineage>
</organism>
<evidence type="ECO:0000256" key="1">
    <source>
        <dbReference type="SAM" id="Phobius"/>
    </source>
</evidence>
<gene>
    <name evidence="2" type="ORF">PS870_05944</name>
</gene>
<reference evidence="2 3" key="1">
    <citation type="submission" date="2019-09" db="EMBL/GenBank/DDBJ databases">
        <authorList>
            <person name="Chandra G."/>
            <person name="Truman W A."/>
        </authorList>
    </citation>
    <scope>NUCLEOTIDE SEQUENCE [LARGE SCALE GENOMIC DNA]</scope>
    <source>
        <strain evidence="2">PS870</strain>
    </source>
</reference>
<name>A0A5E7Q9S2_PSEFL</name>
<dbReference type="AlphaFoldDB" id="A0A5E7Q9S2"/>
<keyword evidence="1" id="KW-0472">Membrane</keyword>